<evidence type="ECO:0000256" key="4">
    <source>
        <dbReference type="ARBA" id="ARBA00022448"/>
    </source>
</evidence>
<dbReference type="OMA" id="GRICCKG"/>
<keyword evidence="9" id="KW-0653">Protein transport</keyword>
<dbReference type="InterPro" id="IPR036259">
    <property type="entry name" value="MFS_trans_sf"/>
</dbReference>
<evidence type="ECO:0000313" key="21">
    <source>
        <dbReference type="EMBL" id="KAF4750853.1"/>
    </source>
</evidence>
<dbReference type="InterPro" id="IPR036322">
    <property type="entry name" value="WD40_repeat_dom_sf"/>
</dbReference>
<dbReference type="Pfam" id="PF00400">
    <property type="entry name" value="WD40"/>
    <property type="match status" value="6"/>
</dbReference>
<evidence type="ECO:0000256" key="1">
    <source>
        <dbReference type="ARBA" id="ARBA00004255"/>
    </source>
</evidence>
<dbReference type="InterPro" id="IPR020472">
    <property type="entry name" value="WD40_PAC1"/>
</dbReference>
<evidence type="ECO:0000256" key="10">
    <source>
        <dbReference type="ARBA" id="ARBA00023034"/>
    </source>
</evidence>
<sequence length="1271" mass="138359">MPLRLDIKKKMNARSDRVKSVDFHPSPDLPWVLSAMYSGNLFIWDYKTQALVKQVEVSAPLPVRCAKFIPRKQWIIAGSDDMNLRVYNQNTLEKIKTIEAHGDYIRYIAVHSTLPYVLSCSDDMTIKLWDWDKNWACVATYEGHAHYVMMVQWNPKDMNIFASASLDRSIKVWGVTSGSTTPHFSLTGHTRGVNCIEYSPSKDKPYLVSGGDDKTVRVWDYQTRQCLQVLSGHTANISSVLFHPTLPVILSGSEDGTCRIWHATTYRLETTLNYLLERLWSIACLPGTNDVALGFDEGTMVIQLGSEEPVVSMHAGGKIVWARGNEIQTANLRQVDDHVLDTLGDGEMVPLSVKDMGSTEVFPQTICHHPNGRLFAVCGDDEWIVFTAQALRNKAFGSGCEFVWAASGAASGTYYATREASGRITIYKDFVEETSFKPPFPVDEIFGGYLLCVKTSDFVCFYDWSSSRLIRRIDVVPTAVIWSDSGDFVVLATEEDGAFVLRYDKDSVVAAIAGGADLDDEGLEIAFDPTYELPNEKVMSGTWCGDDSFVYISSNQKLCCLIAGQTEVIAHTDRPLYVLGYMPEHGKVYCMDRDYNVISYGLSLALIQYESAVVRQDFAAAEQCFAAIPESLHNKVARFLEGQGHVREALEITTDKDHKLDLALNLGDLQLAGEIVGELTAQLPAGADRSINYSKWKQVGDQALKQGDINLATTCYSQGCDVAGLMLIAQATADRSLLEKVALMAKEKELWNVAFSASLLLGDAEGCVDILVDSHRLPEAVFFARTYCPSKLVDKDSDLFESWREDLTSVNTQLASSLADPRNESYQNKLFAEMSSTLAAERKREGSKAAIAAVPATRYQEEKNLLDVDVAAEMSQSEDGLYAKMGWTGSSAPSSLLPVNDSSPSEREATPAPVVDAPVREGSPTSPAVVAAAPDSESVSSPGTDGILVESEHHEYHHESSSVSPPPPCFLVVVDCGVLVRMLPRLGRICCKGCSSSCSASLQLRSVPICLPFQSAIYLSCLVDNYQVNCWGKGETLSGAKFFITLMVDDSSVLITRSSRWRSLSMSFILVLLAGVGYCFPLYSDALMTALGMSRSQLTLVPALLNVGGGLVAPAGLCITKLGLRTAILAAGGLITVGYVGMYTISTFESVQSLLGDLGLVTVAYVLAFIMGHGSGWLDCIGVTANTTNYPSAKGQVTGITKCIFGLAAPTVTLLFTTLHGAAGSPLTFLLLVVFMVLLIIPLASLLVAFDPTPCPSAAVCDHIFSQVNIL</sequence>
<evidence type="ECO:0000256" key="16">
    <source>
        <dbReference type="SAM" id="MobiDB-lite"/>
    </source>
</evidence>
<feature type="repeat" description="WD" evidence="15">
    <location>
        <begin position="230"/>
        <end position="271"/>
    </location>
</feature>
<evidence type="ECO:0000256" key="8">
    <source>
        <dbReference type="ARBA" id="ARBA00022892"/>
    </source>
</evidence>
<dbReference type="PROSITE" id="PS50082">
    <property type="entry name" value="WD_REPEATS_2"/>
    <property type="match status" value="4"/>
</dbReference>
<dbReference type="InterPro" id="IPR011045">
    <property type="entry name" value="N2O_reductase_N"/>
</dbReference>
<evidence type="ECO:0000256" key="3">
    <source>
        <dbReference type="ARBA" id="ARBA00010844"/>
    </source>
</evidence>
<keyword evidence="8" id="KW-0931">ER-Golgi transport</keyword>
<dbReference type="Gene3D" id="1.20.1250.20">
    <property type="entry name" value="MFS general substrate transporter like domains"/>
    <property type="match status" value="1"/>
</dbReference>
<feature type="transmembrane region" description="Helical" evidence="17">
    <location>
        <begin position="1103"/>
        <end position="1120"/>
    </location>
</feature>
<comment type="caution">
    <text evidence="21">The sequence shown here is derived from an EMBL/GenBank/DDBJ whole genome shotgun (WGS) entry which is preliminary data.</text>
</comment>
<keyword evidence="22" id="KW-1185">Reference proteome</keyword>
<dbReference type="InterPro" id="IPR010658">
    <property type="entry name" value="Nodulin-like"/>
</dbReference>
<gene>
    <name evidence="21" type="primary">COPB2_3</name>
    <name evidence="21" type="ORF">FOZ63_030531</name>
</gene>
<feature type="region of interest" description="Disordered" evidence="16">
    <location>
        <begin position="894"/>
        <end position="946"/>
    </location>
</feature>
<evidence type="ECO:0000256" key="11">
    <source>
        <dbReference type="ARBA" id="ARBA00023136"/>
    </source>
</evidence>
<dbReference type="Proteomes" id="UP000553632">
    <property type="component" value="Unassembled WGS sequence"/>
</dbReference>
<dbReference type="GO" id="GO:0005198">
    <property type="term" value="F:structural molecule activity"/>
    <property type="evidence" value="ECO:0007669"/>
    <property type="project" value="InterPro"/>
</dbReference>
<keyword evidence="11 17" id="KW-0472">Membrane</keyword>
<dbReference type="FunFam" id="2.130.10.10:FF:000016">
    <property type="entry name" value="Coatomer alpha subunit, putative"/>
    <property type="match status" value="1"/>
</dbReference>
<evidence type="ECO:0000256" key="12">
    <source>
        <dbReference type="ARBA" id="ARBA00023329"/>
    </source>
</evidence>
<accession>A0A7J6U002</accession>
<keyword evidence="7" id="KW-0677">Repeat</keyword>
<dbReference type="SMART" id="SM00320">
    <property type="entry name" value="WD40"/>
    <property type="match status" value="6"/>
</dbReference>
<dbReference type="PROSITE" id="PS50294">
    <property type="entry name" value="WD_REPEATS_REGION"/>
    <property type="match status" value="4"/>
</dbReference>
<evidence type="ECO:0000256" key="17">
    <source>
        <dbReference type="SAM" id="Phobius"/>
    </source>
</evidence>
<dbReference type="SUPFAM" id="SSF50978">
    <property type="entry name" value="WD40 repeat-like"/>
    <property type="match status" value="1"/>
</dbReference>
<dbReference type="FunFam" id="1.25.40.470:FF:000001">
    <property type="entry name" value="Coatomer subunit beta"/>
    <property type="match status" value="1"/>
</dbReference>
<dbReference type="GO" id="GO:0006888">
    <property type="term" value="P:endoplasmic reticulum to Golgi vesicle-mediated transport"/>
    <property type="evidence" value="ECO:0007669"/>
    <property type="project" value="TreeGrafter"/>
</dbReference>
<comment type="similarity">
    <text evidence="3">Belongs to the WD repeat COPB2 family.</text>
</comment>
<dbReference type="SUPFAM" id="SSF50974">
    <property type="entry name" value="Nitrous oxide reductase, N-terminal domain"/>
    <property type="match status" value="1"/>
</dbReference>
<dbReference type="Pfam" id="PF04053">
    <property type="entry name" value="B-prop_COPA_B_2nd"/>
    <property type="match status" value="1"/>
</dbReference>
<dbReference type="GO" id="GO:0006891">
    <property type="term" value="P:intra-Golgi vesicle-mediated transport"/>
    <property type="evidence" value="ECO:0007669"/>
    <property type="project" value="TreeGrafter"/>
</dbReference>
<dbReference type="Gene3D" id="1.25.40.470">
    <property type="match status" value="1"/>
</dbReference>
<dbReference type="Pfam" id="PF23953">
    <property type="entry name" value="TPR_COPA_B"/>
    <property type="match status" value="1"/>
</dbReference>
<name>A0A7J6U002_PEROL</name>
<evidence type="ECO:0000256" key="14">
    <source>
        <dbReference type="ARBA" id="ARBA00032920"/>
    </source>
</evidence>
<dbReference type="InterPro" id="IPR015943">
    <property type="entry name" value="WD40/YVTN_repeat-like_dom_sf"/>
</dbReference>
<evidence type="ECO:0000259" key="19">
    <source>
        <dbReference type="Pfam" id="PF06813"/>
    </source>
</evidence>
<keyword evidence="5" id="KW-0963">Cytoplasm</keyword>
<dbReference type="Gene3D" id="2.130.10.10">
    <property type="entry name" value="YVTN repeat-like/Quinoprotein amine dehydrogenase"/>
    <property type="match status" value="1"/>
</dbReference>
<evidence type="ECO:0000313" key="22">
    <source>
        <dbReference type="Proteomes" id="UP000553632"/>
    </source>
</evidence>
<dbReference type="InterPro" id="IPR050844">
    <property type="entry name" value="Coatomer_complex_subunit"/>
</dbReference>
<evidence type="ECO:0000256" key="7">
    <source>
        <dbReference type="ARBA" id="ARBA00022737"/>
    </source>
</evidence>
<keyword evidence="17" id="KW-0812">Transmembrane</keyword>
<dbReference type="InterPro" id="IPR006692">
    <property type="entry name" value="Beta-prop_COPA/B_2nd"/>
</dbReference>
<dbReference type="InterPro" id="IPR056176">
    <property type="entry name" value="TPR_COPA_B"/>
</dbReference>
<feature type="repeat" description="WD" evidence="15">
    <location>
        <begin position="186"/>
        <end position="229"/>
    </location>
</feature>
<feature type="compositionally biased region" description="Low complexity" evidence="16">
    <location>
        <begin position="923"/>
        <end position="942"/>
    </location>
</feature>
<dbReference type="PRINTS" id="PR00320">
    <property type="entry name" value="GPROTEINBRPT"/>
</dbReference>
<feature type="repeat" description="WD" evidence="15">
    <location>
        <begin position="141"/>
        <end position="183"/>
    </location>
</feature>
<feature type="repeat" description="WD" evidence="15">
    <location>
        <begin position="98"/>
        <end position="130"/>
    </location>
</feature>
<comment type="function">
    <text evidence="13">The coatomer is a cytosolic protein complex that binds to dilysine motifs and reversibly associates with Golgi non-clathrin-coated vesicles, which further mediate biosynthetic protein transport from the ER, via the Golgi up to the trans Golgi network. Coatomer complex is required for budding from Golgi membranes, and is essential for the retrograde Golgi-to-ER transport of dilysine-tagged proteins.</text>
</comment>
<keyword evidence="4" id="KW-0813">Transport</keyword>
<evidence type="ECO:0000256" key="2">
    <source>
        <dbReference type="ARBA" id="ARBA00004347"/>
    </source>
</evidence>
<evidence type="ECO:0000259" key="20">
    <source>
        <dbReference type="Pfam" id="PF23953"/>
    </source>
</evidence>
<evidence type="ECO:0000256" key="13">
    <source>
        <dbReference type="ARBA" id="ARBA00025536"/>
    </source>
</evidence>
<organism evidence="21 22">
    <name type="scientific">Perkinsus olseni</name>
    <name type="common">Perkinsus atlanticus</name>
    <dbReference type="NCBI Taxonomy" id="32597"/>
    <lineage>
        <taxon>Eukaryota</taxon>
        <taxon>Sar</taxon>
        <taxon>Alveolata</taxon>
        <taxon>Perkinsozoa</taxon>
        <taxon>Perkinsea</taxon>
        <taxon>Perkinsida</taxon>
        <taxon>Perkinsidae</taxon>
        <taxon>Perkinsus</taxon>
    </lineage>
</organism>
<keyword evidence="17" id="KW-1133">Transmembrane helix</keyword>
<dbReference type="CDD" id="cd22947">
    <property type="entry name" value="Coatomer_WDAD_beta-like"/>
    <property type="match status" value="1"/>
</dbReference>
<dbReference type="GO" id="GO:0006886">
    <property type="term" value="P:intracellular protein transport"/>
    <property type="evidence" value="ECO:0007669"/>
    <property type="project" value="InterPro"/>
</dbReference>
<evidence type="ECO:0000259" key="18">
    <source>
        <dbReference type="Pfam" id="PF04053"/>
    </source>
</evidence>
<dbReference type="GO" id="GO:0030126">
    <property type="term" value="C:COPI vesicle coat"/>
    <property type="evidence" value="ECO:0007669"/>
    <property type="project" value="TreeGrafter"/>
</dbReference>
<keyword evidence="12" id="KW-0968">Cytoplasmic vesicle</keyword>
<feature type="domain" description="Nodulin-like" evidence="19">
    <location>
        <begin position="1060"/>
        <end position="1245"/>
    </location>
</feature>
<proteinExistence type="inferred from homology"/>
<feature type="transmembrane region" description="Helical" evidence="17">
    <location>
        <begin position="1127"/>
        <end position="1146"/>
    </location>
</feature>
<dbReference type="GO" id="GO:0000139">
    <property type="term" value="C:Golgi membrane"/>
    <property type="evidence" value="ECO:0007669"/>
    <property type="project" value="UniProtKB-SubCell"/>
</dbReference>
<dbReference type="SUPFAM" id="SSF103473">
    <property type="entry name" value="MFS general substrate transporter"/>
    <property type="match status" value="1"/>
</dbReference>
<dbReference type="GO" id="GO:0006890">
    <property type="term" value="P:retrograde vesicle-mediated transport, Golgi to endoplasmic reticulum"/>
    <property type="evidence" value="ECO:0007669"/>
    <property type="project" value="TreeGrafter"/>
</dbReference>
<feature type="transmembrane region" description="Helical" evidence="17">
    <location>
        <begin position="1199"/>
        <end position="1223"/>
    </location>
</feature>
<protein>
    <recommendedName>
        <fullName evidence="14">Beta'-coat protein</fullName>
    </recommendedName>
</protein>
<dbReference type="InterPro" id="IPR001680">
    <property type="entry name" value="WD40_rpt"/>
</dbReference>
<dbReference type="EMBL" id="JABANO010006997">
    <property type="protein sequence ID" value="KAF4750853.1"/>
    <property type="molecule type" value="Genomic_DNA"/>
</dbReference>
<comment type="subcellular location">
    <subcellularLocation>
        <location evidence="2">Cytoplasmic vesicle</location>
        <location evidence="2">COPI-coated vesicle membrane</location>
        <topology evidence="2">Peripheral membrane protein</topology>
        <orientation evidence="2">Cytoplasmic side</orientation>
    </subcellularLocation>
    <subcellularLocation>
        <location evidence="1">Golgi apparatus membrane</location>
        <topology evidence="1">Peripheral membrane protein</topology>
        <orientation evidence="1">Cytoplasmic side</orientation>
    </subcellularLocation>
</comment>
<dbReference type="PANTHER" id="PTHR19876">
    <property type="entry name" value="COATOMER"/>
    <property type="match status" value="1"/>
</dbReference>
<dbReference type="Pfam" id="PF06813">
    <property type="entry name" value="Nodulin-like"/>
    <property type="match status" value="1"/>
</dbReference>
<keyword evidence="6 15" id="KW-0853">WD repeat</keyword>
<feature type="domain" description="COPA/B second beta-propeller" evidence="18">
    <location>
        <begin position="325"/>
        <end position="592"/>
    </location>
</feature>
<feature type="domain" description="COPA/B TPR" evidence="20">
    <location>
        <begin position="609"/>
        <end position="792"/>
    </location>
</feature>
<dbReference type="CDD" id="cd00200">
    <property type="entry name" value="WD40"/>
    <property type="match status" value="1"/>
</dbReference>
<evidence type="ECO:0000256" key="5">
    <source>
        <dbReference type="ARBA" id="ARBA00022490"/>
    </source>
</evidence>
<dbReference type="AlphaFoldDB" id="A0A7J6U002"/>
<feature type="transmembrane region" description="Helical" evidence="17">
    <location>
        <begin position="1229"/>
        <end position="1250"/>
    </location>
</feature>
<feature type="non-terminal residue" evidence="21">
    <location>
        <position position="1"/>
    </location>
</feature>
<evidence type="ECO:0000256" key="15">
    <source>
        <dbReference type="PROSITE-ProRule" id="PRU00221"/>
    </source>
</evidence>
<evidence type="ECO:0000256" key="9">
    <source>
        <dbReference type="ARBA" id="ARBA00022927"/>
    </source>
</evidence>
<feature type="transmembrane region" description="Helical" evidence="17">
    <location>
        <begin position="1158"/>
        <end position="1178"/>
    </location>
</feature>
<reference evidence="21 22" key="1">
    <citation type="submission" date="2020-04" db="EMBL/GenBank/DDBJ databases">
        <title>Perkinsus olseni comparative genomics.</title>
        <authorList>
            <person name="Bogema D.R."/>
        </authorList>
    </citation>
    <scope>NUCLEOTIDE SEQUENCE [LARGE SCALE GENOMIC DNA]</scope>
    <source>
        <strain evidence="21 22">ATCC PRA-207</strain>
    </source>
</reference>
<evidence type="ECO:0000256" key="6">
    <source>
        <dbReference type="ARBA" id="ARBA00022574"/>
    </source>
</evidence>
<dbReference type="PANTHER" id="PTHR19876:SF2">
    <property type="entry name" value="COATOMER SUBUNIT BETA"/>
    <property type="match status" value="1"/>
</dbReference>
<keyword evidence="10" id="KW-0333">Golgi apparatus</keyword>